<evidence type="ECO:0000313" key="2">
    <source>
        <dbReference type="EMBL" id="GGC97526.1"/>
    </source>
</evidence>
<reference evidence="3" key="1">
    <citation type="journal article" date="2019" name="Int. J. Syst. Evol. Microbiol.">
        <title>The Global Catalogue of Microorganisms (GCM) 10K type strain sequencing project: providing services to taxonomists for standard genome sequencing and annotation.</title>
        <authorList>
            <consortium name="The Broad Institute Genomics Platform"/>
            <consortium name="The Broad Institute Genome Sequencing Center for Infectious Disease"/>
            <person name="Wu L."/>
            <person name="Ma J."/>
        </authorList>
    </citation>
    <scope>NUCLEOTIDE SEQUENCE [LARGE SCALE GENOMIC DNA]</scope>
    <source>
        <strain evidence="3">CGMCC 1.12482</strain>
    </source>
</reference>
<feature type="signal peptide" evidence="1">
    <location>
        <begin position="1"/>
        <end position="22"/>
    </location>
</feature>
<feature type="chain" id="PRO_5045632414" evidence="1">
    <location>
        <begin position="23"/>
        <end position="291"/>
    </location>
</feature>
<dbReference type="GO" id="GO:0008168">
    <property type="term" value="F:methyltransferase activity"/>
    <property type="evidence" value="ECO:0007669"/>
    <property type="project" value="UniProtKB-KW"/>
</dbReference>
<protein>
    <submittedName>
        <fullName evidence="2">Methyltransferase</fullName>
    </submittedName>
</protein>
<comment type="caution">
    <text evidence="2">The sequence shown here is derived from an EMBL/GenBank/DDBJ whole genome shotgun (WGS) entry which is preliminary data.</text>
</comment>
<dbReference type="SUPFAM" id="SSF53335">
    <property type="entry name" value="S-adenosyl-L-methionine-dependent methyltransferases"/>
    <property type="match status" value="1"/>
</dbReference>
<keyword evidence="1" id="KW-0732">Signal</keyword>
<dbReference type="PIRSF" id="PIRSF031679">
    <property type="entry name" value="Mtase_Alr7345_prd"/>
    <property type="match status" value="1"/>
</dbReference>
<dbReference type="EMBL" id="BMFF01000003">
    <property type="protein sequence ID" value="GGC97526.1"/>
    <property type="molecule type" value="Genomic_DNA"/>
</dbReference>
<dbReference type="Proteomes" id="UP000638188">
    <property type="component" value="Unassembled WGS sequence"/>
</dbReference>
<dbReference type="Gene3D" id="3.40.50.150">
    <property type="entry name" value="Vaccinia Virus protein VP39"/>
    <property type="match status" value="1"/>
</dbReference>
<accession>A0ABQ1PIB6</accession>
<name>A0ABQ1PIB6_9GAMM</name>
<keyword evidence="3" id="KW-1185">Reference proteome</keyword>
<sequence>MRHFLIGAVCVFGMSAVSPVMAQTPPTSAAPLSTIQPPVLSFEDTAAIRDAVGSTTRSISNIMRDAHRNPQPTLEFFGIRDDHTVVEIWPGGGWYTEILAPLLHEEGKLIAAHFPEDSDVEFFKESRADYERLLSRRDVYENVDLATLDYDPNNPIAESGTADRVVTFRNVHNWLAVGMDETRTVFAKMFDVLKPGGMMGLVEHRARPGVELQEMIDTGYVSEELVTELALEAGFELVSRSAINQNPQDMGDHPDGVWSLPPTLRGGNENRIQYMGIGESDRMTLLFVKPE</sequence>
<evidence type="ECO:0000256" key="1">
    <source>
        <dbReference type="SAM" id="SignalP"/>
    </source>
</evidence>
<organism evidence="2 3">
    <name type="scientific">Halopseudomonas salina</name>
    <dbReference type="NCBI Taxonomy" id="1323744"/>
    <lineage>
        <taxon>Bacteria</taxon>
        <taxon>Pseudomonadati</taxon>
        <taxon>Pseudomonadota</taxon>
        <taxon>Gammaproteobacteria</taxon>
        <taxon>Pseudomonadales</taxon>
        <taxon>Pseudomonadaceae</taxon>
        <taxon>Halopseudomonas</taxon>
    </lineage>
</organism>
<keyword evidence="2" id="KW-0808">Transferase</keyword>
<evidence type="ECO:0000313" key="3">
    <source>
        <dbReference type="Proteomes" id="UP000638188"/>
    </source>
</evidence>
<dbReference type="InterPro" id="IPR016980">
    <property type="entry name" value="S-AdoMet-dep_MeTrfase_Alr7345"/>
</dbReference>
<dbReference type="RefSeq" id="WP_223825511.1">
    <property type="nucleotide sequence ID" value="NZ_BMFF01000003.1"/>
</dbReference>
<proteinExistence type="predicted"/>
<dbReference type="InterPro" id="IPR029063">
    <property type="entry name" value="SAM-dependent_MTases_sf"/>
</dbReference>
<dbReference type="GO" id="GO:0032259">
    <property type="term" value="P:methylation"/>
    <property type="evidence" value="ECO:0007669"/>
    <property type="project" value="UniProtKB-KW"/>
</dbReference>
<gene>
    <name evidence="2" type="ORF">GCM10007418_16140</name>
</gene>
<keyword evidence="2" id="KW-0489">Methyltransferase</keyword>